<dbReference type="GO" id="GO:0007130">
    <property type="term" value="P:synaptonemal complex assembly"/>
    <property type="evidence" value="ECO:0007669"/>
    <property type="project" value="InterPro"/>
</dbReference>
<evidence type="ECO:0000313" key="2">
    <source>
        <dbReference type="Ensembl" id="ENSANIP00000025676.1"/>
    </source>
</evidence>
<dbReference type="Proteomes" id="UP000694541">
    <property type="component" value="Unplaced"/>
</dbReference>
<accession>A0A8B9NRS5</accession>
<dbReference type="InterPro" id="IPR034609">
    <property type="entry name" value="Syce2"/>
</dbReference>
<sequence>MSSFRESLLLKVSGLAEQVEERLFHLYGLHNEQIQERLQELAEVMERVRQAEAELRQVCRTVEAAYHDLCLQGPPKPVGALPQPCGSPPALRVGPVLPTAAVPGWLQAGKGDWPKRAFLLLLVFGFSTNKKSKNPKG</sequence>
<dbReference type="Ensembl" id="ENSANIT00000026528.1">
    <property type="protein sequence ID" value="ENSANIP00000025676.1"/>
    <property type="gene ID" value="ENSANIG00000017281.1"/>
</dbReference>
<evidence type="ECO:0000313" key="3">
    <source>
        <dbReference type="Proteomes" id="UP000694541"/>
    </source>
</evidence>
<dbReference type="AlphaFoldDB" id="A0A8B9NRS5"/>
<reference evidence="2" key="2">
    <citation type="submission" date="2025-09" db="UniProtKB">
        <authorList>
            <consortium name="Ensembl"/>
        </authorList>
    </citation>
    <scope>IDENTIFICATION</scope>
</reference>
<evidence type="ECO:0000256" key="1">
    <source>
        <dbReference type="SAM" id="Coils"/>
    </source>
</evidence>
<organism evidence="2 3">
    <name type="scientific">Accipiter nisus</name>
    <name type="common">Eurasian sparrowhawk</name>
    <dbReference type="NCBI Taxonomy" id="211598"/>
    <lineage>
        <taxon>Eukaryota</taxon>
        <taxon>Metazoa</taxon>
        <taxon>Chordata</taxon>
        <taxon>Craniata</taxon>
        <taxon>Vertebrata</taxon>
        <taxon>Euteleostomi</taxon>
        <taxon>Archelosauria</taxon>
        <taxon>Archosauria</taxon>
        <taxon>Dinosauria</taxon>
        <taxon>Saurischia</taxon>
        <taxon>Theropoda</taxon>
        <taxon>Coelurosauria</taxon>
        <taxon>Aves</taxon>
        <taxon>Neognathae</taxon>
        <taxon>Neoaves</taxon>
        <taxon>Telluraves</taxon>
        <taxon>Accipitrimorphae</taxon>
        <taxon>Accipitriformes</taxon>
        <taxon>Accipitridae</taxon>
        <taxon>Accipitrinae</taxon>
        <taxon>Accipiter</taxon>
    </lineage>
</organism>
<keyword evidence="3" id="KW-1185">Reference proteome</keyword>
<dbReference type="PANTHER" id="PTHR28398">
    <property type="entry name" value="SYNAPTONEMAL COMPLEX CENTRAL ELEMENT PROTEIN 2"/>
    <property type="match status" value="1"/>
</dbReference>
<dbReference type="GO" id="GO:0000801">
    <property type="term" value="C:central element"/>
    <property type="evidence" value="ECO:0007669"/>
    <property type="project" value="InterPro"/>
</dbReference>
<proteinExistence type="predicted"/>
<dbReference type="PANTHER" id="PTHR28398:SF1">
    <property type="entry name" value="SYNAPTONEMAL COMPLEX CENTRAL ELEMENT PROTEIN 2"/>
    <property type="match status" value="1"/>
</dbReference>
<protein>
    <submittedName>
        <fullName evidence="2">Synaptonemal complex central element protein 2</fullName>
    </submittedName>
</protein>
<reference evidence="2" key="1">
    <citation type="submission" date="2025-08" db="UniProtKB">
        <authorList>
            <consortium name="Ensembl"/>
        </authorList>
    </citation>
    <scope>IDENTIFICATION</scope>
</reference>
<feature type="coiled-coil region" evidence="1">
    <location>
        <begin position="31"/>
        <end position="61"/>
    </location>
</feature>
<keyword evidence="1" id="KW-0175">Coiled coil</keyword>
<name>A0A8B9NRS5_9AVES</name>